<reference evidence="1" key="1">
    <citation type="journal article" date="2018" name="Genome Biol. Evol.">
        <title>Genomics and development of Lentinus tigrinus, a white-rot wood-decaying mushroom with dimorphic fruiting bodies.</title>
        <authorList>
            <person name="Wu B."/>
            <person name="Xu Z."/>
            <person name="Knudson A."/>
            <person name="Carlson A."/>
            <person name="Chen N."/>
            <person name="Kovaka S."/>
            <person name="LaButti K."/>
            <person name="Lipzen A."/>
            <person name="Pennachio C."/>
            <person name="Riley R."/>
            <person name="Schakwitz W."/>
            <person name="Umezawa K."/>
            <person name="Ohm R.A."/>
            <person name="Grigoriev I.V."/>
            <person name="Nagy L.G."/>
            <person name="Gibbons J."/>
            <person name="Hibbett D."/>
        </authorList>
    </citation>
    <scope>NUCLEOTIDE SEQUENCE [LARGE SCALE GENOMIC DNA]</scope>
    <source>
        <strain evidence="1">ALCF2SS1-6</strain>
    </source>
</reference>
<dbReference type="EMBL" id="ML122298">
    <property type="protein sequence ID" value="RPD55134.1"/>
    <property type="molecule type" value="Genomic_DNA"/>
</dbReference>
<organism evidence="1 2">
    <name type="scientific">Lentinus tigrinus ALCF2SS1-6</name>
    <dbReference type="NCBI Taxonomy" id="1328759"/>
    <lineage>
        <taxon>Eukaryota</taxon>
        <taxon>Fungi</taxon>
        <taxon>Dikarya</taxon>
        <taxon>Basidiomycota</taxon>
        <taxon>Agaricomycotina</taxon>
        <taxon>Agaricomycetes</taxon>
        <taxon>Polyporales</taxon>
        <taxon>Polyporaceae</taxon>
        <taxon>Lentinus</taxon>
    </lineage>
</organism>
<evidence type="ECO:0000313" key="1">
    <source>
        <dbReference type="EMBL" id="RPD55134.1"/>
    </source>
</evidence>
<accession>A0A5C2RV00</accession>
<gene>
    <name evidence="1" type="ORF">L227DRAFT_657141</name>
</gene>
<protein>
    <recommendedName>
        <fullName evidence="3">F-box domain-containing protein</fullName>
    </recommendedName>
</protein>
<keyword evidence="2" id="KW-1185">Reference proteome</keyword>
<name>A0A5C2RV00_9APHY</name>
<evidence type="ECO:0000313" key="2">
    <source>
        <dbReference type="Proteomes" id="UP000313359"/>
    </source>
</evidence>
<proteinExistence type="predicted"/>
<dbReference type="Proteomes" id="UP000313359">
    <property type="component" value="Unassembled WGS sequence"/>
</dbReference>
<sequence length="438" mass="49365">MPSCIGIWRRSKRDTKPLNLPTLVELTQTPQLSAAGELNEEKATRVPSSESTSEVDLRLPIELWRSVFEYARAEHRHTLAQLLRLHPALLSTAEDVLYHTITLRTDTSVVMLSKSISCSLGRAKLIRELHVLTRIATTYAALSLACLLRITPELDYLTLGIAGVWRPYRSWDMAPCVDILAVRFPHLRGFATSGPPLPSTERGIPHFVRRHSAILQELNLRNARAPDMKRSAEPYDRIFLPELRVLACHPRMIWEQLRVTERLRSVCLTEVRPDYLLHLSGVVGSHLVSLCLRSPVCQWADDPQEMGWTIATLVERFPRLKHLQIDRQMGAGSSVGVSNYPIDWQAEPPESPGKTAGRLTVVWVHKSREPLDVSTGWWTSLMDESASRALVNWSAYLERILYRYADGPFVSVSCDNKGQVAHAELVYGGGFLEDGDLI</sequence>
<dbReference type="AlphaFoldDB" id="A0A5C2RV00"/>
<evidence type="ECO:0008006" key="3">
    <source>
        <dbReference type="Google" id="ProtNLM"/>
    </source>
</evidence>
<dbReference type="OrthoDB" id="2755675at2759"/>